<comment type="caution">
    <text evidence="7">The sequence shown here is derived from an EMBL/GenBank/DDBJ whole genome shotgun (WGS) entry which is preliminary data.</text>
</comment>
<dbReference type="InterPro" id="IPR003347">
    <property type="entry name" value="JmjC_dom"/>
</dbReference>
<dbReference type="Proteomes" id="UP000681722">
    <property type="component" value="Unassembled WGS sequence"/>
</dbReference>
<dbReference type="GO" id="GO:0000118">
    <property type="term" value="C:histone deacetylase complex"/>
    <property type="evidence" value="ECO:0007669"/>
    <property type="project" value="TreeGrafter"/>
</dbReference>
<dbReference type="EMBL" id="CAJNOK010000820">
    <property type="protein sequence ID" value="CAF0777423.1"/>
    <property type="molecule type" value="Genomic_DNA"/>
</dbReference>
<evidence type="ECO:0000256" key="3">
    <source>
        <dbReference type="ARBA" id="ARBA00023242"/>
    </source>
</evidence>
<dbReference type="Proteomes" id="UP000682733">
    <property type="component" value="Unassembled WGS sequence"/>
</dbReference>
<dbReference type="SMART" id="SM00558">
    <property type="entry name" value="JmjC"/>
    <property type="match status" value="1"/>
</dbReference>
<dbReference type="EMBL" id="CAJOBC010002462">
    <property type="protein sequence ID" value="CAF3734336.1"/>
    <property type="molecule type" value="Genomic_DNA"/>
</dbReference>
<dbReference type="Proteomes" id="UP000663829">
    <property type="component" value="Unassembled WGS sequence"/>
</dbReference>
<dbReference type="PANTHER" id="PTHR12549">
    <property type="entry name" value="JMJC DOMAIN-CONTAINING HISTONE DEMETHYLATION PROTEIN"/>
    <property type="match status" value="1"/>
</dbReference>
<evidence type="ECO:0000313" key="8">
    <source>
        <dbReference type="EMBL" id="CAF3558735.1"/>
    </source>
</evidence>
<feature type="region of interest" description="Disordered" evidence="4">
    <location>
        <begin position="268"/>
        <end position="298"/>
    </location>
</feature>
<keyword evidence="2" id="KW-0479">Metal-binding</keyword>
<keyword evidence="10" id="KW-1185">Reference proteome</keyword>
<evidence type="ECO:0000256" key="2">
    <source>
        <dbReference type="ARBA" id="ARBA00022723"/>
    </source>
</evidence>
<dbReference type="GO" id="GO:0031490">
    <property type="term" value="F:chromatin DNA binding"/>
    <property type="evidence" value="ECO:0007669"/>
    <property type="project" value="TreeGrafter"/>
</dbReference>
<organism evidence="7 10">
    <name type="scientific">Didymodactylos carnosus</name>
    <dbReference type="NCBI Taxonomy" id="1234261"/>
    <lineage>
        <taxon>Eukaryota</taxon>
        <taxon>Metazoa</taxon>
        <taxon>Spiralia</taxon>
        <taxon>Gnathifera</taxon>
        <taxon>Rotifera</taxon>
        <taxon>Eurotatoria</taxon>
        <taxon>Bdelloidea</taxon>
        <taxon>Philodinida</taxon>
        <taxon>Philodinidae</taxon>
        <taxon>Didymodactylos</taxon>
    </lineage>
</organism>
<gene>
    <name evidence="7" type="ORF">GPM918_LOCUS11683</name>
    <name evidence="6" type="ORF">OVA965_LOCUS3418</name>
    <name evidence="9" type="ORF">SRO942_LOCUS11684</name>
    <name evidence="8" type="ORF">TMI583_LOCUS3417</name>
</gene>
<dbReference type="EMBL" id="CAJOBA010000820">
    <property type="protein sequence ID" value="CAF3558735.1"/>
    <property type="molecule type" value="Genomic_DNA"/>
</dbReference>
<dbReference type="OrthoDB" id="1667110at2759"/>
<dbReference type="InterPro" id="IPR045109">
    <property type="entry name" value="LSDs-like"/>
</dbReference>
<dbReference type="PANTHER" id="PTHR12549:SF38">
    <property type="entry name" value="JMJC DOMAIN-CONTAINING HISTONE DEMETHYLASE 2, ISOFORM A"/>
    <property type="match status" value="1"/>
</dbReference>
<evidence type="ECO:0000256" key="1">
    <source>
        <dbReference type="ARBA" id="ARBA00004123"/>
    </source>
</evidence>
<protein>
    <recommendedName>
        <fullName evidence="5">JmjC domain-containing protein</fullName>
    </recommendedName>
</protein>
<dbReference type="Proteomes" id="UP000677228">
    <property type="component" value="Unassembled WGS sequence"/>
</dbReference>
<dbReference type="AlphaFoldDB" id="A0A814DNQ0"/>
<name>A0A814DNQ0_9BILA</name>
<evidence type="ECO:0000313" key="6">
    <source>
        <dbReference type="EMBL" id="CAF0777423.1"/>
    </source>
</evidence>
<dbReference type="GO" id="GO:0003712">
    <property type="term" value="F:transcription coregulator activity"/>
    <property type="evidence" value="ECO:0007669"/>
    <property type="project" value="TreeGrafter"/>
</dbReference>
<dbReference type="GO" id="GO:0006357">
    <property type="term" value="P:regulation of transcription by RNA polymerase II"/>
    <property type="evidence" value="ECO:0007669"/>
    <property type="project" value="TreeGrafter"/>
</dbReference>
<evidence type="ECO:0000313" key="10">
    <source>
        <dbReference type="Proteomes" id="UP000663829"/>
    </source>
</evidence>
<evidence type="ECO:0000256" key="4">
    <source>
        <dbReference type="SAM" id="MobiDB-lite"/>
    </source>
</evidence>
<keyword evidence="3" id="KW-0539">Nucleus</keyword>
<evidence type="ECO:0000313" key="9">
    <source>
        <dbReference type="EMBL" id="CAF3734336.1"/>
    </source>
</evidence>
<evidence type="ECO:0000313" key="7">
    <source>
        <dbReference type="EMBL" id="CAF0959610.1"/>
    </source>
</evidence>
<dbReference type="SUPFAM" id="SSF51197">
    <property type="entry name" value="Clavaminate synthase-like"/>
    <property type="match status" value="1"/>
</dbReference>
<evidence type="ECO:0000259" key="5">
    <source>
        <dbReference type="PROSITE" id="PS51184"/>
    </source>
</evidence>
<dbReference type="EMBL" id="CAJNOQ010002462">
    <property type="protein sequence ID" value="CAF0959610.1"/>
    <property type="molecule type" value="Genomic_DNA"/>
</dbReference>
<feature type="domain" description="JmjC" evidence="5">
    <location>
        <begin position="827"/>
        <end position="1030"/>
    </location>
</feature>
<dbReference type="Gene3D" id="2.60.120.650">
    <property type="entry name" value="Cupin"/>
    <property type="match status" value="1"/>
</dbReference>
<accession>A0A814DNQ0</accession>
<dbReference type="GO" id="GO:0000785">
    <property type="term" value="C:chromatin"/>
    <property type="evidence" value="ECO:0007669"/>
    <property type="project" value="TreeGrafter"/>
</dbReference>
<reference evidence="7" key="1">
    <citation type="submission" date="2021-02" db="EMBL/GenBank/DDBJ databases">
        <authorList>
            <person name="Nowell W R."/>
        </authorList>
    </citation>
    <scope>NUCLEOTIDE SEQUENCE</scope>
</reference>
<dbReference type="Pfam" id="PF02373">
    <property type="entry name" value="JmjC"/>
    <property type="match status" value="1"/>
</dbReference>
<proteinExistence type="predicted"/>
<dbReference type="GO" id="GO:0032454">
    <property type="term" value="F:histone H3K9 demethylase activity"/>
    <property type="evidence" value="ECO:0007669"/>
    <property type="project" value="InterPro"/>
</dbReference>
<comment type="subcellular location">
    <subcellularLocation>
        <location evidence="1">Nucleus</location>
    </subcellularLocation>
</comment>
<dbReference type="GO" id="GO:0046872">
    <property type="term" value="F:metal ion binding"/>
    <property type="evidence" value="ECO:0007669"/>
    <property type="project" value="UniProtKB-KW"/>
</dbReference>
<sequence length="1062" mass="121945">MKKMDNHYINLPNQYMNTSTPLKHNDHTLLSAASSTLNNNNTNLINYYNFNQLIYQKFFSNPQDQTFWTRYKLQQSEIHSTNFQSSPYLTQFSTSPSFPYEQSFQYNRESTAKDLLAPSSSLSISTSPLCVPQQKLTTNLLLPSSPTISSVDCSPNVSSLASTPSTSPSKYPLDLCCKTSIKSDIQDLLNESSDIIKNVEKTVPMSDMIGQLEATISNWNYVNKINCNGSNSNRQLPMDSINRDHDLSRICSIDEQIITQHQISQKINSGLIRDSDNTQQNQYKSKNRKESQSQKVTSPILHRLLSATSLSASLLNDIRPTPNINHRHRLSLSQLPSPEKPKTFSTTQPRTVINHIITRRARRSPTFTRKRQYFEQSHTSVCNTNMALLSIQNTNSSKRVLDNDNGHIYKKRCYEPAPQSKFCTSYPSNITRCIDCQKVQQIRLQKVSKQQQLITGCRFQYCRTLLRDNEQYSINGFTTAEDAKDKDLESIVKANSCNEEKLTLTESEHILNQIGKVLCKLVLHEQHLMKNNDKRIWKRCIDGYRETCDECSTTLFNYHYTCTDCGYVRCIECSDAVTNNIEKRKKPQKICIHPHSSFCLSEFIPWNRLEALKMKCIEYLRSRSINYEDTLDISDLPSTANNITSTFIRNLYTTRRNEAQNVQKVWEKCDCDDNPNVEFYCNNRLPVFNEWTTEKSKKFFKKVWMAGAPVLVKNVHKGLTQSLWQPQSFKEYMLSHTETPALYDCETLQPIKSNEEKLTKFWDGFEKLNVRLINDENGGKRRILKLKDWPTKKDFATVFPSLLDDLMKNIPFGDYTRRSYSYNGEAIHGGQLNIVERLPSVLVRPDLGPKLYIAYSQVNGTRQAGTTNLHIDTSDAVNVLVYVGIGGEGENGENKEDEIKDVRAVIESSDVCRTQLDRMYNGELAGALWHLFRADDVPTIRQYILGNKKKTYGTDPIHDQQTYLEKKHLEELEKYGVYSYPIVQYLGDAVFIPSGAPHQVKNLHSCIKIAEDFVSPENIDRCLITTNEFRSLSKKHTNHADILQAKNILYYTVRDALDSLKQ</sequence>
<dbReference type="PROSITE" id="PS51184">
    <property type="entry name" value="JMJC"/>
    <property type="match status" value="1"/>
</dbReference>